<dbReference type="VEuPathDB" id="FungiDB:AJ78_08647"/>
<dbReference type="EMBL" id="LGRN01000860">
    <property type="protein sequence ID" value="OJD10282.1"/>
    <property type="molecule type" value="Genomic_DNA"/>
</dbReference>
<dbReference type="PANTHER" id="PTHR24221:SF654">
    <property type="entry name" value="ATP-BINDING CASSETTE SUB-FAMILY B MEMBER 6"/>
    <property type="match status" value="1"/>
</dbReference>
<dbReference type="SUPFAM" id="SSF52540">
    <property type="entry name" value="P-loop containing nucleoside triphosphate hydrolases"/>
    <property type="match status" value="1"/>
</dbReference>
<dbReference type="Proteomes" id="UP000182235">
    <property type="component" value="Unassembled WGS sequence"/>
</dbReference>
<comment type="similarity">
    <text evidence="1">Belongs to the ABC transporter superfamily. ABCB family. Multidrug resistance exporter (TC 3.A.1.201) subfamily.</text>
</comment>
<keyword evidence="4" id="KW-1185">Reference proteome</keyword>
<dbReference type="Pfam" id="PF00005">
    <property type="entry name" value="ABC_tran"/>
    <property type="match status" value="1"/>
</dbReference>
<dbReference type="GO" id="GO:0042626">
    <property type="term" value="F:ATPase-coupled transmembrane transporter activity"/>
    <property type="evidence" value="ECO:0007669"/>
    <property type="project" value="TreeGrafter"/>
</dbReference>
<dbReference type="PANTHER" id="PTHR24221">
    <property type="entry name" value="ATP-BINDING CASSETTE SUB-FAMILY B"/>
    <property type="match status" value="1"/>
</dbReference>
<evidence type="ECO:0000313" key="4">
    <source>
        <dbReference type="Proteomes" id="UP000182235"/>
    </source>
</evidence>
<dbReference type="InterPro" id="IPR039421">
    <property type="entry name" value="Type_1_exporter"/>
</dbReference>
<dbReference type="OrthoDB" id="6500128at2759"/>
<dbReference type="InterPro" id="IPR027417">
    <property type="entry name" value="P-loop_NTPase"/>
</dbReference>
<dbReference type="AlphaFoldDB" id="A0A1J9P342"/>
<dbReference type="Gene3D" id="3.40.50.300">
    <property type="entry name" value="P-loop containing nucleotide triphosphate hydrolases"/>
    <property type="match status" value="1"/>
</dbReference>
<proteinExistence type="inferred from homology"/>
<dbReference type="GO" id="GO:0016887">
    <property type="term" value="F:ATP hydrolysis activity"/>
    <property type="evidence" value="ECO:0007669"/>
    <property type="project" value="InterPro"/>
</dbReference>
<reference evidence="3 4" key="1">
    <citation type="submission" date="2015-07" db="EMBL/GenBank/DDBJ databases">
        <title>Emmonsia species relationships and genome sequence.</title>
        <authorList>
            <consortium name="The Broad Institute Genomics Platform"/>
            <person name="Cuomo C.A."/>
            <person name="Munoz J.F."/>
            <person name="Imamovic A."/>
            <person name="Priest M.E."/>
            <person name="Young S."/>
            <person name="Clay O.K."/>
            <person name="McEwen J.G."/>
        </authorList>
    </citation>
    <scope>NUCLEOTIDE SEQUENCE [LARGE SCALE GENOMIC DNA]</scope>
    <source>
        <strain evidence="3 4">UAMH 9510</strain>
    </source>
</reference>
<sequence>MSDLLNAERLLDLFMISFTVTDKENAADLDLIESIMKFKNVNFTYNSKRVAIRDVSIFSSLEETIVLVGITGAEKSSLMKLLLCFYDVTSSSIKINDHDIHDITQGSL</sequence>
<evidence type="ECO:0000256" key="1">
    <source>
        <dbReference type="ARBA" id="ARBA00007577"/>
    </source>
</evidence>
<organism evidence="3 4">
    <name type="scientific">Emergomyces pasteurianus Ep9510</name>
    <dbReference type="NCBI Taxonomy" id="1447872"/>
    <lineage>
        <taxon>Eukaryota</taxon>
        <taxon>Fungi</taxon>
        <taxon>Dikarya</taxon>
        <taxon>Ascomycota</taxon>
        <taxon>Pezizomycotina</taxon>
        <taxon>Eurotiomycetes</taxon>
        <taxon>Eurotiomycetidae</taxon>
        <taxon>Onygenales</taxon>
        <taxon>Ajellomycetaceae</taxon>
        <taxon>Emergomyces</taxon>
    </lineage>
</organism>
<accession>A0A1J9P342</accession>
<comment type="caution">
    <text evidence="3">The sequence shown here is derived from an EMBL/GenBank/DDBJ whole genome shotgun (WGS) entry which is preliminary data.</text>
</comment>
<dbReference type="GO" id="GO:0005524">
    <property type="term" value="F:ATP binding"/>
    <property type="evidence" value="ECO:0007669"/>
    <property type="project" value="InterPro"/>
</dbReference>
<feature type="domain" description="ABC transporter" evidence="2">
    <location>
        <begin position="54"/>
        <end position="103"/>
    </location>
</feature>
<gene>
    <name evidence="3" type="ORF">AJ78_08647</name>
</gene>
<protein>
    <recommendedName>
        <fullName evidence="2">ABC transporter domain-containing protein</fullName>
    </recommendedName>
</protein>
<evidence type="ECO:0000259" key="2">
    <source>
        <dbReference type="Pfam" id="PF00005"/>
    </source>
</evidence>
<name>A0A1J9P342_9EURO</name>
<evidence type="ECO:0000313" key="3">
    <source>
        <dbReference type="EMBL" id="OJD10282.1"/>
    </source>
</evidence>
<dbReference type="STRING" id="1447872.A0A1J9P342"/>
<dbReference type="InterPro" id="IPR003439">
    <property type="entry name" value="ABC_transporter-like_ATP-bd"/>
</dbReference>